<protein>
    <recommendedName>
        <fullName evidence="3">Carboxylic ester hydrolase</fullName>
        <ecNumber evidence="3">3.1.1.-</ecNumber>
    </recommendedName>
</protein>
<evidence type="ECO:0000259" key="4">
    <source>
        <dbReference type="Pfam" id="PF00135"/>
    </source>
</evidence>
<dbReference type="EMBL" id="SLWS01000002">
    <property type="protein sequence ID" value="TCO62677.1"/>
    <property type="molecule type" value="Genomic_DNA"/>
</dbReference>
<dbReference type="SUPFAM" id="SSF53474">
    <property type="entry name" value="alpha/beta-Hydrolases"/>
    <property type="match status" value="1"/>
</dbReference>
<dbReference type="PANTHER" id="PTHR11559">
    <property type="entry name" value="CARBOXYLESTERASE"/>
    <property type="match status" value="1"/>
</dbReference>
<evidence type="ECO:0000313" key="6">
    <source>
        <dbReference type="Proteomes" id="UP000295680"/>
    </source>
</evidence>
<dbReference type="OrthoDB" id="4308422at2"/>
<feature type="domain" description="Carboxylesterase type B" evidence="4">
    <location>
        <begin position="4"/>
        <end position="484"/>
    </location>
</feature>
<dbReference type="Gene3D" id="3.40.50.1820">
    <property type="entry name" value="alpha/beta hydrolase"/>
    <property type="match status" value="1"/>
</dbReference>
<evidence type="ECO:0000256" key="1">
    <source>
        <dbReference type="ARBA" id="ARBA00005964"/>
    </source>
</evidence>
<sequence length="488" mass="52023">MSDLVVTTSGTVRGVTAEKVCVYKGIPYGAPPVVGHNRFQPPRPVEPWEGVRDALEFGPTAPKAPYSAPLDRFIPEVEIPGDDILNLNVWAPSSGAGLPVMVFLHGGAFANGSSSVGGYDGSAFARDGVVLVSVNYRLGTDGFLYLGDGDHANLGLQDQVAALRWVQDNIAAFGGDPAQVTVFGESAGAMSIGMLLAMPSARGLFHRAILQSGAMQLTLSVQGARRIAENLAERLGVEPTRAALATVPMEQLVLAGQQLRSAISANPDPAVWGEAALNMVPFEPVIDGQIIPGPPMEHLDPTVDILVGTNTDEFDLYLVPTGALGVIDENLLTVAVGRYGVNAAGTIAAYRASRPNASPGQLLSAIQTDWFFRIPAIRLAESANPAWVYEFAWRPSTFDGRLGACHAAELPFVFDTLADKGFHPLLGTDLPQRLADTVHQAWISFATTGNPGWSPYTRESRTTMIFNTASATTNDPRATERELWTGHR</sequence>
<dbReference type="AlphaFoldDB" id="A0A4R2JU25"/>
<reference evidence="5 6" key="1">
    <citation type="submission" date="2019-03" db="EMBL/GenBank/DDBJ databases">
        <title>Genomic Encyclopedia of Type Strains, Phase IV (KMG-IV): sequencing the most valuable type-strain genomes for metagenomic binning, comparative biology and taxonomic classification.</title>
        <authorList>
            <person name="Goeker M."/>
        </authorList>
    </citation>
    <scope>NUCLEOTIDE SEQUENCE [LARGE SCALE GENOMIC DNA]</scope>
    <source>
        <strain evidence="5 6">DSM 45934</strain>
    </source>
</reference>
<dbReference type="InterPro" id="IPR050309">
    <property type="entry name" value="Type-B_Carboxylest/Lipase"/>
</dbReference>
<name>A0A4R2JU25_9PSEU</name>
<keyword evidence="6" id="KW-1185">Reference proteome</keyword>
<dbReference type="RefSeq" id="WP_132114617.1">
    <property type="nucleotide sequence ID" value="NZ_SLWS01000002.1"/>
</dbReference>
<evidence type="ECO:0000256" key="2">
    <source>
        <dbReference type="ARBA" id="ARBA00022801"/>
    </source>
</evidence>
<dbReference type="InterPro" id="IPR029058">
    <property type="entry name" value="AB_hydrolase_fold"/>
</dbReference>
<organism evidence="5 6">
    <name type="scientific">Actinocrispum wychmicini</name>
    <dbReference type="NCBI Taxonomy" id="1213861"/>
    <lineage>
        <taxon>Bacteria</taxon>
        <taxon>Bacillati</taxon>
        <taxon>Actinomycetota</taxon>
        <taxon>Actinomycetes</taxon>
        <taxon>Pseudonocardiales</taxon>
        <taxon>Pseudonocardiaceae</taxon>
        <taxon>Actinocrispum</taxon>
    </lineage>
</organism>
<dbReference type="Proteomes" id="UP000295680">
    <property type="component" value="Unassembled WGS sequence"/>
</dbReference>
<comment type="caution">
    <text evidence="5">The sequence shown here is derived from an EMBL/GenBank/DDBJ whole genome shotgun (WGS) entry which is preliminary data.</text>
</comment>
<gene>
    <name evidence="5" type="ORF">EV192_102816</name>
</gene>
<dbReference type="Pfam" id="PF00135">
    <property type="entry name" value="COesterase"/>
    <property type="match status" value="1"/>
</dbReference>
<proteinExistence type="inferred from homology"/>
<evidence type="ECO:0000256" key="3">
    <source>
        <dbReference type="RuleBase" id="RU361235"/>
    </source>
</evidence>
<keyword evidence="2 3" id="KW-0378">Hydrolase</keyword>
<accession>A0A4R2JU25</accession>
<comment type="similarity">
    <text evidence="1 3">Belongs to the type-B carboxylesterase/lipase family.</text>
</comment>
<dbReference type="InterPro" id="IPR019826">
    <property type="entry name" value="Carboxylesterase_B_AS"/>
</dbReference>
<dbReference type="EC" id="3.1.1.-" evidence="3"/>
<dbReference type="PROSITE" id="PS00122">
    <property type="entry name" value="CARBOXYLESTERASE_B_1"/>
    <property type="match status" value="1"/>
</dbReference>
<dbReference type="InterPro" id="IPR002018">
    <property type="entry name" value="CarbesteraseB"/>
</dbReference>
<evidence type="ECO:0000313" key="5">
    <source>
        <dbReference type="EMBL" id="TCO62677.1"/>
    </source>
</evidence>
<dbReference type="GO" id="GO:0016787">
    <property type="term" value="F:hydrolase activity"/>
    <property type="evidence" value="ECO:0007669"/>
    <property type="project" value="UniProtKB-KW"/>
</dbReference>